<evidence type="ECO:0000313" key="9">
    <source>
        <dbReference type="EMBL" id="MBM6922994.1"/>
    </source>
</evidence>
<evidence type="ECO:0000256" key="6">
    <source>
        <dbReference type="ARBA" id="ARBA00023288"/>
    </source>
</evidence>
<evidence type="ECO:0000313" key="10">
    <source>
        <dbReference type="Proteomes" id="UP000724149"/>
    </source>
</evidence>
<proteinExistence type="inferred from homology"/>
<dbReference type="PANTHER" id="PTHR34296:SF2">
    <property type="entry name" value="ABC TRANSPORTER GUANOSINE-BINDING PROTEIN NUPN"/>
    <property type="match status" value="1"/>
</dbReference>
<sequence length="354" mass="37961">MKKFLSTVLAMSLMLSLAACSGSSDNSSTADNSGSSEDLYSIAMVTDVGGVNDQSFNQSAWEGITEMVEAGKVQAQYLESTDESDYTPNLDRFSDDENIKLIWGIGYMMADAIEDAAKKNPDKIYAIVDSNYPENPQPNTIGVLFKAQEPSFEVGYIAGLMTETNNVGFVGGQKSPTIDQFDYGYRAGVAYAAKELGKEINVDVQYANSFSDAAIGKAIALKMYDSCDIVFHAAGNVGNGVIAAAGEKDKWVIGVDRDQYDLDPDHVLTSAVKRVGKAIQIVTEKVMNGENLGGTTQEFTTADGCVGIAPTSDKNVPADILEKTAAIEEKIISGEIVVPYDEETYNAFIAELNA</sequence>
<feature type="signal peptide" evidence="7">
    <location>
        <begin position="1"/>
        <end position="21"/>
    </location>
</feature>
<comment type="similarity">
    <text evidence="2">Belongs to the BMP lipoprotein family.</text>
</comment>
<dbReference type="PROSITE" id="PS51257">
    <property type="entry name" value="PROKAR_LIPOPROTEIN"/>
    <property type="match status" value="1"/>
</dbReference>
<dbReference type="InterPro" id="IPR050957">
    <property type="entry name" value="BMP_lipoprotein"/>
</dbReference>
<dbReference type="Proteomes" id="UP000724149">
    <property type="component" value="Unassembled WGS sequence"/>
</dbReference>
<evidence type="ECO:0000256" key="5">
    <source>
        <dbReference type="ARBA" id="ARBA00023136"/>
    </source>
</evidence>
<dbReference type="EMBL" id="JACSNR010000004">
    <property type="protein sequence ID" value="MBM6922994.1"/>
    <property type="molecule type" value="Genomic_DNA"/>
</dbReference>
<evidence type="ECO:0000256" key="1">
    <source>
        <dbReference type="ARBA" id="ARBA00004193"/>
    </source>
</evidence>
<evidence type="ECO:0000256" key="4">
    <source>
        <dbReference type="ARBA" id="ARBA00022729"/>
    </source>
</evidence>
<accession>A0ABS2GN54</accession>
<comment type="caution">
    <text evidence="9">The sequence shown here is derived from an EMBL/GenBank/DDBJ whole genome shotgun (WGS) entry which is preliminary data.</text>
</comment>
<organism evidence="9 10">
    <name type="scientific">Hydrogenoanaerobacterium saccharovorans</name>
    <dbReference type="NCBI Taxonomy" id="474960"/>
    <lineage>
        <taxon>Bacteria</taxon>
        <taxon>Bacillati</taxon>
        <taxon>Bacillota</taxon>
        <taxon>Clostridia</taxon>
        <taxon>Eubacteriales</taxon>
        <taxon>Oscillospiraceae</taxon>
        <taxon>Hydrogenoanaerobacterium</taxon>
    </lineage>
</organism>
<dbReference type="CDD" id="cd06354">
    <property type="entry name" value="PBP1_PrnA-like"/>
    <property type="match status" value="1"/>
</dbReference>
<reference evidence="9 10" key="1">
    <citation type="journal article" date="2021" name="Sci. Rep.">
        <title>The distribution of antibiotic resistance genes in chicken gut microbiota commensals.</title>
        <authorList>
            <person name="Juricova H."/>
            <person name="Matiasovicova J."/>
            <person name="Kubasova T."/>
            <person name="Cejkova D."/>
            <person name="Rychlik I."/>
        </authorList>
    </citation>
    <scope>NUCLEOTIDE SEQUENCE [LARGE SCALE GENOMIC DNA]</scope>
    <source>
        <strain evidence="9 10">An564</strain>
    </source>
</reference>
<evidence type="ECO:0000259" key="8">
    <source>
        <dbReference type="Pfam" id="PF02608"/>
    </source>
</evidence>
<keyword evidence="4 7" id="KW-0732">Signal</keyword>
<dbReference type="PANTHER" id="PTHR34296">
    <property type="entry name" value="TRANSCRIPTIONAL ACTIVATOR PROTEIN MED"/>
    <property type="match status" value="1"/>
</dbReference>
<dbReference type="SUPFAM" id="SSF53822">
    <property type="entry name" value="Periplasmic binding protein-like I"/>
    <property type="match status" value="1"/>
</dbReference>
<dbReference type="InterPro" id="IPR028082">
    <property type="entry name" value="Peripla_BP_I"/>
</dbReference>
<keyword evidence="3" id="KW-1003">Cell membrane</keyword>
<evidence type="ECO:0000256" key="7">
    <source>
        <dbReference type="SAM" id="SignalP"/>
    </source>
</evidence>
<gene>
    <name evidence="9" type="ORF">H9X81_04720</name>
</gene>
<dbReference type="Gene3D" id="3.40.50.2300">
    <property type="match status" value="2"/>
</dbReference>
<evidence type="ECO:0000256" key="3">
    <source>
        <dbReference type="ARBA" id="ARBA00022475"/>
    </source>
</evidence>
<name>A0ABS2GN54_9FIRM</name>
<protein>
    <submittedName>
        <fullName evidence="9">BMP family ABC transporter substrate-binding protein</fullName>
    </submittedName>
</protein>
<comment type="subcellular location">
    <subcellularLocation>
        <location evidence="1">Cell membrane</location>
        <topology evidence="1">Lipid-anchor</topology>
    </subcellularLocation>
</comment>
<keyword evidence="10" id="KW-1185">Reference proteome</keyword>
<keyword evidence="6" id="KW-0449">Lipoprotein</keyword>
<feature type="chain" id="PRO_5045639122" evidence="7">
    <location>
        <begin position="22"/>
        <end position="354"/>
    </location>
</feature>
<keyword evidence="5" id="KW-0472">Membrane</keyword>
<feature type="domain" description="ABC transporter substrate-binding protein PnrA-like" evidence="8">
    <location>
        <begin position="43"/>
        <end position="341"/>
    </location>
</feature>
<evidence type="ECO:0000256" key="2">
    <source>
        <dbReference type="ARBA" id="ARBA00008610"/>
    </source>
</evidence>
<dbReference type="InterPro" id="IPR003760">
    <property type="entry name" value="PnrA-like"/>
</dbReference>
<dbReference type="Pfam" id="PF02608">
    <property type="entry name" value="Bmp"/>
    <property type="match status" value="1"/>
</dbReference>